<organism evidence="3 4">
    <name type="scientific">Halobacillus salinarum</name>
    <dbReference type="NCBI Taxonomy" id="2932257"/>
    <lineage>
        <taxon>Bacteria</taxon>
        <taxon>Bacillati</taxon>
        <taxon>Bacillota</taxon>
        <taxon>Bacilli</taxon>
        <taxon>Bacillales</taxon>
        <taxon>Bacillaceae</taxon>
        <taxon>Halobacillus</taxon>
    </lineage>
</organism>
<dbReference type="InterPro" id="IPR015071">
    <property type="entry name" value="BOFC_N"/>
</dbReference>
<dbReference type="InterPro" id="IPR038117">
    <property type="entry name" value="BofC_C_sf"/>
</dbReference>
<proteinExistence type="predicted"/>
<dbReference type="Gene3D" id="3.10.20.420">
    <property type="entry name" value="Bypass-of-forespore C, N-terminal domain"/>
    <property type="match status" value="1"/>
</dbReference>
<dbReference type="EMBL" id="CP095073">
    <property type="protein sequence ID" value="UOQ46266.1"/>
    <property type="molecule type" value="Genomic_DNA"/>
</dbReference>
<feature type="domain" description="Bypass-of-forespore C N-terminal" evidence="2">
    <location>
        <begin position="58"/>
        <end position="108"/>
    </location>
</feature>
<gene>
    <name evidence="3" type="ORF">MUN89_10340</name>
</gene>
<evidence type="ECO:0000259" key="1">
    <source>
        <dbReference type="Pfam" id="PF08955"/>
    </source>
</evidence>
<keyword evidence="4" id="KW-1185">Reference proteome</keyword>
<dbReference type="Gene3D" id="3.30.70.1740">
    <property type="entry name" value="Bypass-of-forespore C, C-terminal domain"/>
    <property type="match status" value="1"/>
</dbReference>
<name>A0ABY4EP81_9BACI</name>
<evidence type="ECO:0000259" key="2">
    <source>
        <dbReference type="Pfam" id="PF08977"/>
    </source>
</evidence>
<dbReference type="InterPro" id="IPR015050">
    <property type="entry name" value="BofC_C"/>
</dbReference>
<dbReference type="RefSeq" id="WP_244713360.1">
    <property type="nucleotide sequence ID" value="NZ_CP095073.1"/>
</dbReference>
<protein>
    <submittedName>
        <fullName evidence="3">Intercompartmental signaling factor BofC</fullName>
    </submittedName>
</protein>
<feature type="domain" description="Bypass of forespore C C-terminal" evidence="1">
    <location>
        <begin position="110"/>
        <end position="181"/>
    </location>
</feature>
<evidence type="ECO:0000313" key="3">
    <source>
        <dbReference type="EMBL" id="UOQ46266.1"/>
    </source>
</evidence>
<evidence type="ECO:0000313" key="4">
    <source>
        <dbReference type="Proteomes" id="UP000831787"/>
    </source>
</evidence>
<dbReference type="Pfam" id="PF08955">
    <property type="entry name" value="BofC_C"/>
    <property type="match status" value="1"/>
</dbReference>
<sequence length="187" mass="21554">MNRWITGFLLIVFFAGWQLLGNHEDTLSGKDVSKQRPVVVKSHEEAVETLVQQEPLHIKVVLKEHYKDGVIETTTKNETIWSMMDFWSSYGGWTVVDQTLDQVVFKRQVNDISPLTKREGYFGLNDKGELAVFYGSPEDGKVIESFKPIPIKPLETKRKTELQDGIKINNLKHFKQVLNQYTDKQSL</sequence>
<dbReference type="Proteomes" id="UP000831787">
    <property type="component" value="Chromosome"/>
</dbReference>
<reference evidence="3 4" key="1">
    <citation type="submission" date="2022-04" db="EMBL/GenBank/DDBJ databases">
        <title>Halobacillus sp. isolated from saltern.</title>
        <authorList>
            <person name="Won M."/>
            <person name="Lee C.-M."/>
            <person name="Woen H.-Y."/>
            <person name="Kwon S.-W."/>
        </authorList>
    </citation>
    <scope>NUCLEOTIDE SEQUENCE [LARGE SCALE GENOMIC DNA]</scope>
    <source>
        <strain evidence="3 4">SSBR10-3</strain>
    </source>
</reference>
<dbReference type="InterPro" id="IPR038118">
    <property type="entry name" value="BOFC_N_sf"/>
</dbReference>
<dbReference type="Pfam" id="PF08977">
    <property type="entry name" value="BOFC_N"/>
    <property type="match status" value="1"/>
</dbReference>
<accession>A0ABY4EP81</accession>